<dbReference type="PANTHER" id="PTHR33525">
    <property type="match status" value="1"/>
</dbReference>
<dbReference type="Pfam" id="PF08668">
    <property type="entry name" value="HDOD"/>
    <property type="match status" value="1"/>
</dbReference>
<evidence type="ECO:0000313" key="2">
    <source>
        <dbReference type="EMBL" id="UYG52933.1"/>
    </source>
</evidence>
<feature type="domain" description="HDOD" evidence="1">
    <location>
        <begin position="185"/>
        <end position="371"/>
    </location>
</feature>
<dbReference type="Gene3D" id="1.10.3210.10">
    <property type="entry name" value="Hypothetical protein af1432"/>
    <property type="match status" value="1"/>
</dbReference>
<dbReference type="InterPro" id="IPR052340">
    <property type="entry name" value="RNase_Y/CdgJ"/>
</dbReference>
<dbReference type="EMBL" id="CP106881">
    <property type="protein sequence ID" value="UYG52933.1"/>
    <property type="molecule type" value="Genomic_DNA"/>
</dbReference>
<dbReference type="PANTHER" id="PTHR33525:SF4">
    <property type="entry name" value="CYCLIC DI-GMP PHOSPHODIESTERASE CDGJ"/>
    <property type="match status" value="1"/>
</dbReference>
<name>A0ABY6GCY1_9BURK</name>
<keyword evidence="3" id="KW-1185">Reference proteome</keyword>
<dbReference type="SUPFAM" id="SSF109604">
    <property type="entry name" value="HD-domain/PDEase-like"/>
    <property type="match status" value="1"/>
</dbReference>
<protein>
    <submittedName>
        <fullName evidence="2">HDOD domain-containing protein</fullName>
    </submittedName>
</protein>
<sequence>MALPALSSLTLGYRPLWNKDRALAGVQLYLDCDPALDPDVPHFLRILQEMWSQAAPPLLLSPQTHQLLGALLEHAPAGSPWIEVRGDWLENSTLYEQARAAQARGLKLVWRGALADLPDAGTAQWFANSLLQLDSAQSGALLDGQMYESLPSRTLLEQCLDGHRAAAVAGWPTEDVLQQLRGRAAQPCRKQVLALMQAIDAEQSLETFEDILGRDPVLAYRFMLYTNSAALGLRTGVDSLRRGLVMLGYGTLQRWLSDQLPHADTEPDLQPVRAAMVMRGHLTEQLVEAGMGHELQREVYLCGLFSQLELLLGEPLANSLRRLPLSERIYQAIIGKTGPYAPSLALAEALESPDGATVRALCRTHGMELEGVNRNLLKMLRDAGAGKVAGR</sequence>
<proteinExistence type="predicted"/>
<dbReference type="Proteomes" id="UP001162800">
    <property type="component" value="Chromosome"/>
</dbReference>
<dbReference type="InterPro" id="IPR013976">
    <property type="entry name" value="HDOD"/>
</dbReference>
<evidence type="ECO:0000313" key="3">
    <source>
        <dbReference type="Proteomes" id="UP001162800"/>
    </source>
</evidence>
<gene>
    <name evidence="2" type="ORF">M9799_06815</name>
</gene>
<reference evidence="2" key="1">
    <citation type="submission" date="2022-09" db="EMBL/GenBank/DDBJ databases">
        <title>The complete genome of Acidovorax sp. 5MLIR.</title>
        <authorList>
            <person name="Liu L."/>
            <person name="Yue J."/>
            <person name="Yang F."/>
            <person name="Yuan J."/>
            <person name="Li L."/>
        </authorList>
    </citation>
    <scope>NUCLEOTIDE SEQUENCE</scope>
    <source>
        <strain evidence="2">5MLIR</strain>
    </source>
</reference>
<dbReference type="RefSeq" id="WP_231043169.1">
    <property type="nucleotide sequence ID" value="NZ_CP106881.1"/>
</dbReference>
<evidence type="ECO:0000259" key="1">
    <source>
        <dbReference type="PROSITE" id="PS51833"/>
    </source>
</evidence>
<accession>A0ABY6GCY1</accession>
<dbReference type="PROSITE" id="PS51833">
    <property type="entry name" value="HDOD"/>
    <property type="match status" value="1"/>
</dbReference>
<organism evidence="2 3">
    <name type="scientific">Comamonas endophytica</name>
    <dbReference type="NCBI Taxonomy" id="2949090"/>
    <lineage>
        <taxon>Bacteria</taxon>
        <taxon>Pseudomonadati</taxon>
        <taxon>Pseudomonadota</taxon>
        <taxon>Betaproteobacteria</taxon>
        <taxon>Burkholderiales</taxon>
        <taxon>Comamonadaceae</taxon>
        <taxon>Comamonas</taxon>
    </lineage>
</organism>